<gene>
    <name evidence="2" type="ORF">P153DRAFT_365792</name>
</gene>
<sequence length="113" mass="12633">MQTPPKTHPPDQHEHSNYVPTRPSTHDPPVHPHPHIPCTQQSTTRALNPPITVLLSRSRRRTLKVHAAAPQGRGANRRKEVTFRRAGVLQCGIACVRVLECWGVFIMLARNGS</sequence>
<dbReference type="AlphaFoldDB" id="A0A6A6AGY3"/>
<organism evidence="2 3">
    <name type="scientific">Dothidotthia symphoricarpi CBS 119687</name>
    <dbReference type="NCBI Taxonomy" id="1392245"/>
    <lineage>
        <taxon>Eukaryota</taxon>
        <taxon>Fungi</taxon>
        <taxon>Dikarya</taxon>
        <taxon>Ascomycota</taxon>
        <taxon>Pezizomycotina</taxon>
        <taxon>Dothideomycetes</taxon>
        <taxon>Pleosporomycetidae</taxon>
        <taxon>Pleosporales</taxon>
        <taxon>Dothidotthiaceae</taxon>
        <taxon>Dothidotthia</taxon>
    </lineage>
</organism>
<feature type="region of interest" description="Disordered" evidence="1">
    <location>
        <begin position="1"/>
        <end position="48"/>
    </location>
</feature>
<evidence type="ECO:0000313" key="3">
    <source>
        <dbReference type="Proteomes" id="UP000799771"/>
    </source>
</evidence>
<dbReference type="Proteomes" id="UP000799771">
    <property type="component" value="Unassembled WGS sequence"/>
</dbReference>
<accession>A0A6A6AGY3</accession>
<evidence type="ECO:0000313" key="2">
    <source>
        <dbReference type="EMBL" id="KAF2131199.1"/>
    </source>
</evidence>
<dbReference type="GeneID" id="54408325"/>
<evidence type="ECO:0000256" key="1">
    <source>
        <dbReference type="SAM" id="MobiDB-lite"/>
    </source>
</evidence>
<dbReference type="EMBL" id="ML977503">
    <property type="protein sequence ID" value="KAF2131199.1"/>
    <property type="molecule type" value="Genomic_DNA"/>
</dbReference>
<dbReference type="RefSeq" id="XP_033525586.1">
    <property type="nucleotide sequence ID" value="XM_033667893.1"/>
</dbReference>
<keyword evidence="3" id="KW-1185">Reference proteome</keyword>
<name>A0A6A6AGY3_9PLEO</name>
<protein>
    <submittedName>
        <fullName evidence="2">Uncharacterized protein</fullName>
    </submittedName>
</protein>
<reference evidence="2" key="1">
    <citation type="journal article" date="2020" name="Stud. Mycol.">
        <title>101 Dothideomycetes genomes: a test case for predicting lifestyles and emergence of pathogens.</title>
        <authorList>
            <person name="Haridas S."/>
            <person name="Albert R."/>
            <person name="Binder M."/>
            <person name="Bloem J."/>
            <person name="Labutti K."/>
            <person name="Salamov A."/>
            <person name="Andreopoulos B."/>
            <person name="Baker S."/>
            <person name="Barry K."/>
            <person name="Bills G."/>
            <person name="Bluhm B."/>
            <person name="Cannon C."/>
            <person name="Castanera R."/>
            <person name="Culley D."/>
            <person name="Daum C."/>
            <person name="Ezra D."/>
            <person name="Gonzalez J."/>
            <person name="Henrissat B."/>
            <person name="Kuo A."/>
            <person name="Liang C."/>
            <person name="Lipzen A."/>
            <person name="Lutzoni F."/>
            <person name="Magnuson J."/>
            <person name="Mondo S."/>
            <person name="Nolan M."/>
            <person name="Ohm R."/>
            <person name="Pangilinan J."/>
            <person name="Park H.-J."/>
            <person name="Ramirez L."/>
            <person name="Alfaro M."/>
            <person name="Sun H."/>
            <person name="Tritt A."/>
            <person name="Yoshinaga Y."/>
            <person name="Zwiers L.-H."/>
            <person name="Turgeon B."/>
            <person name="Goodwin S."/>
            <person name="Spatafora J."/>
            <person name="Crous P."/>
            <person name="Grigoriev I."/>
        </authorList>
    </citation>
    <scope>NUCLEOTIDE SEQUENCE</scope>
    <source>
        <strain evidence="2">CBS 119687</strain>
    </source>
</reference>
<proteinExistence type="predicted"/>